<dbReference type="InterPro" id="IPR011051">
    <property type="entry name" value="RmlC_Cupin_sf"/>
</dbReference>
<reference evidence="2 3" key="1">
    <citation type="submission" date="2023-07" db="EMBL/GenBank/DDBJ databases">
        <title>The novel representative of Negativicutes class, Anaeroselena agilis gen. nov. sp. nov.</title>
        <authorList>
            <person name="Prokofeva M.I."/>
            <person name="Elcheninov A.G."/>
            <person name="Klyukina A."/>
            <person name="Kublanov I.V."/>
            <person name="Frolov E.N."/>
            <person name="Podosokorskaya O.A."/>
        </authorList>
    </citation>
    <scope>NUCLEOTIDE SEQUENCE [LARGE SCALE GENOMIC DNA]</scope>
    <source>
        <strain evidence="2 3">4137-cl</strain>
    </source>
</reference>
<gene>
    <name evidence="2" type="ORF">Q4T40_19585</name>
</gene>
<evidence type="ECO:0000313" key="2">
    <source>
        <dbReference type="EMBL" id="MDT8903434.1"/>
    </source>
</evidence>
<comment type="caution">
    <text evidence="2">The sequence shown here is derived from an EMBL/GenBank/DDBJ whole genome shotgun (WGS) entry which is preliminary data.</text>
</comment>
<name>A0ABU3P316_9FIRM</name>
<sequence>MIISKESKQIIQLDDKSTRRVLVHGPSLMLVEFAFKKGGVGKIHKHESHEQVGYVARGSFEITVGGETKIAREGDCYYADCNVPHGVVALEDDSVLIDTFTPIREDFLPQ</sequence>
<dbReference type="InterPro" id="IPR025499">
    <property type="entry name" value="KdgF"/>
</dbReference>
<dbReference type="Pfam" id="PF07883">
    <property type="entry name" value="Cupin_2"/>
    <property type="match status" value="1"/>
</dbReference>
<proteinExistence type="predicted"/>
<dbReference type="PANTHER" id="PTHR40112:SF1">
    <property type="entry name" value="H2HPP ISOMERASE"/>
    <property type="match status" value="1"/>
</dbReference>
<accession>A0ABU3P316</accession>
<dbReference type="Gene3D" id="2.60.120.10">
    <property type="entry name" value="Jelly Rolls"/>
    <property type="match status" value="1"/>
</dbReference>
<evidence type="ECO:0000313" key="3">
    <source>
        <dbReference type="Proteomes" id="UP001254848"/>
    </source>
</evidence>
<dbReference type="InterPro" id="IPR014710">
    <property type="entry name" value="RmlC-like_jellyroll"/>
</dbReference>
<dbReference type="PANTHER" id="PTHR40112">
    <property type="entry name" value="H2HPP ISOMERASE"/>
    <property type="match status" value="1"/>
</dbReference>
<dbReference type="CDD" id="cd02238">
    <property type="entry name" value="cupin_KdgF"/>
    <property type="match status" value="1"/>
</dbReference>
<evidence type="ECO:0000259" key="1">
    <source>
        <dbReference type="Pfam" id="PF07883"/>
    </source>
</evidence>
<dbReference type="EMBL" id="JAUOZS010000001">
    <property type="protein sequence ID" value="MDT8903434.1"/>
    <property type="molecule type" value="Genomic_DNA"/>
</dbReference>
<dbReference type="RefSeq" id="WP_413781890.1">
    <property type="nucleotide sequence ID" value="NZ_JAUOZS010000001.1"/>
</dbReference>
<dbReference type="Proteomes" id="UP001254848">
    <property type="component" value="Unassembled WGS sequence"/>
</dbReference>
<feature type="domain" description="Cupin type-2" evidence="1">
    <location>
        <begin position="33"/>
        <end position="95"/>
    </location>
</feature>
<dbReference type="InterPro" id="IPR052535">
    <property type="entry name" value="Bacilysin_H2HPP_isomerase"/>
</dbReference>
<dbReference type="InterPro" id="IPR013096">
    <property type="entry name" value="Cupin_2"/>
</dbReference>
<protein>
    <submittedName>
        <fullName evidence="2">Cupin domain-containing protein</fullName>
    </submittedName>
</protein>
<dbReference type="PIRSF" id="PIRSF029883">
    <property type="entry name" value="KdgF"/>
    <property type="match status" value="1"/>
</dbReference>
<organism evidence="2 3">
    <name type="scientific">Anaeroselena agilis</name>
    <dbReference type="NCBI Taxonomy" id="3063788"/>
    <lineage>
        <taxon>Bacteria</taxon>
        <taxon>Bacillati</taxon>
        <taxon>Bacillota</taxon>
        <taxon>Negativicutes</taxon>
        <taxon>Acetonemataceae</taxon>
        <taxon>Anaeroselena</taxon>
    </lineage>
</organism>
<dbReference type="SUPFAM" id="SSF51182">
    <property type="entry name" value="RmlC-like cupins"/>
    <property type="match status" value="1"/>
</dbReference>
<keyword evidence="3" id="KW-1185">Reference proteome</keyword>